<accession>A0AAU7NU18</accession>
<dbReference type="HAMAP" id="MF_00671">
    <property type="entry name" value="TolB"/>
    <property type="match status" value="1"/>
</dbReference>
<dbReference type="SUPFAM" id="SSF52964">
    <property type="entry name" value="TolB, N-terminal domain"/>
    <property type="match status" value="1"/>
</dbReference>
<feature type="domain" description="TolB N-terminal" evidence="6">
    <location>
        <begin position="24"/>
        <end position="126"/>
    </location>
</feature>
<comment type="subunit">
    <text evidence="5">The Tol-Pal system is composed of five core proteins: the inner membrane proteins TolA, TolQ and TolR, the periplasmic protein TolB and the outer membrane protein Pal. They form a network linking the inner and outer membranes and the peptidoglycan layer.</text>
</comment>
<keyword evidence="5" id="KW-0132">Cell division</keyword>
<dbReference type="Gene3D" id="3.40.50.10070">
    <property type="entry name" value="TolB, N-terminal domain"/>
    <property type="match status" value="1"/>
</dbReference>
<comment type="function">
    <text evidence="5">Part of the Tol-Pal system, which plays a role in outer membrane invagination during cell division and is important for maintaining outer membrane integrity.</text>
</comment>
<dbReference type="InterPro" id="IPR011659">
    <property type="entry name" value="WD40"/>
</dbReference>
<dbReference type="Proteomes" id="UP001225378">
    <property type="component" value="Chromosome"/>
</dbReference>
<dbReference type="PANTHER" id="PTHR36842:SF1">
    <property type="entry name" value="PROTEIN TOLB"/>
    <property type="match status" value="1"/>
</dbReference>
<comment type="subcellular location">
    <subcellularLocation>
        <location evidence="1 5">Periplasm</location>
    </subcellularLocation>
</comment>
<feature type="chain" id="PRO_5043072660" description="Tol-Pal system protein TolB" evidence="5">
    <location>
        <begin position="23"/>
        <end position="428"/>
    </location>
</feature>
<dbReference type="Pfam" id="PF04052">
    <property type="entry name" value="TolB_N"/>
    <property type="match status" value="1"/>
</dbReference>
<evidence type="ECO:0000313" key="8">
    <source>
        <dbReference type="Proteomes" id="UP001225378"/>
    </source>
</evidence>
<evidence type="ECO:0000256" key="1">
    <source>
        <dbReference type="ARBA" id="ARBA00004418"/>
    </source>
</evidence>
<keyword evidence="4 5" id="KW-0574">Periplasm</keyword>
<evidence type="ECO:0000256" key="3">
    <source>
        <dbReference type="ARBA" id="ARBA00022729"/>
    </source>
</evidence>
<dbReference type="Gene3D" id="2.120.10.30">
    <property type="entry name" value="TolB, C-terminal domain"/>
    <property type="match status" value="1"/>
</dbReference>
<dbReference type="GO" id="GO:0042597">
    <property type="term" value="C:periplasmic space"/>
    <property type="evidence" value="ECO:0007669"/>
    <property type="project" value="UniProtKB-SubCell"/>
</dbReference>
<sequence length="428" mass="46734" precursor="true">MVLLRKLVLISLCLLWNGVSQAALTIEITKGAETAVPIAVVPFAEQLPGRAPVDIAAVVQADLSRSGYFKTLPERDMLTKPSDAASVKLRNWRALGQDYLLIGQLSPNGSRYNVQFQLFDVYQGVQIMGYRLTVSAYELRRTAHHISDLVFEKLTGKPGVFDTRIAYVTSVIGAGGKKQYKLQVADADGYSPKTIAASSEPLMSPAWSPDGKKIAYVSFERKRSAIYVQTLATGQRNRVASFRGINGAPAFSPDGKRLALTLSKDGSPDIYVLNLANKSLQKLTKSYAIDTEPNWSPDGGNIVFTSNRGGKPQLYMIPSHGGRVTRLTFTGDYNARGHFSHDGKSIVMVHANRGDYRIAVMDMKTRTLNVLTAGPLDESPSFAPNDTMILYASKKGNRSVLAAVSVDGRMQQKLAFESGEVREPAWAP</sequence>
<evidence type="ECO:0000256" key="4">
    <source>
        <dbReference type="ARBA" id="ARBA00022764"/>
    </source>
</evidence>
<comment type="similarity">
    <text evidence="2 5">Belongs to the TolB family.</text>
</comment>
<organism evidence="7 8">
    <name type="scientific">Methylomarinum roseum</name>
    <dbReference type="NCBI Taxonomy" id="3067653"/>
    <lineage>
        <taxon>Bacteria</taxon>
        <taxon>Pseudomonadati</taxon>
        <taxon>Pseudomonadota</taxon>
        <taxon>Gammaproteobacteria</taxon>
        <taxon>Methylococcales</taxon>
        <taxon>Methylococcaceae</taxon>
        <taxon>Methylomarinum</taxon>
    </lineage>
</organism>
<evidence type="ECO:0000313" key="7">
    <source>
        <dbReference type="EMBL" id="XBS20515.1"/>
    </source>
</evidence>
<evidence type="ECO:0000259" key="6">
    <source>
        <dbReference type="Pfam" id="PF04052"/>
    </source>
</evidence>
<dbReference type="Pfam" id="PF07676">
    <property type="entry name" value="PD40"/>
    <property type="match status" value="4"/>
</dbReference>
<dbReference type="EMBL" id="CP157743">
    <property type="protein sequence ID" value="XBS20515.1"/>
    <property type="molecule type" value="Genomic_DNA"/>
</dbReference>
<dbReference type="AlphaFoldDB" id="A0AAU7NU18"/>
<feature type="signal peptide" evidence="5">
    <location>
        <begin position="1"/>
        <end position="22"/>
    </location>
</feature>
<dbReference type="KEGG" id="mech:Q9L42_019570"/>
<dbReference type="RefSeq" id="WP_349431661.1">
    <property type="nucleotide sequence ID" value="NZ_CP157743.1"/>
</dbReference>
<dbReference type="NCBIfam" id="TIGR02800">
    <property type="entry name" value="propeller_TolB"/>
    <property type="match status" value="1"/>
</dbReference>
<name>A0AAU7NU18_9GAMM</name>
<evidence type="ECO:0000256" key="5">
    <source>
        <dbReference type="HAMAP-Rule" id="MF_00671"/>
    </source>
</evidence>
<dbReference type="InterPro" id="IPR007195">
    <property type="entry name" value="TolB_N"/>
</dbReference>
<dbReference type="GO" id="GO:0017038">
    <property type="term" value="P:protein import"/>
    <property type="evidence" value="ECO:0007669"/>
    <property type="project" value="InterPro"/>
</dbReference>
<dbReference type="SUPFAM" id="SSF69304">
    <property type="entry name" value="Tricorn protease N-terminal domain"/>
    <property type="match status" value="1"/>
</dbReference>
<keyword evidence="5" id="KW-0131">Cell cycle</keyword>
<protein>
    <recommendedName>
        <fullName evidence="5">Tol-Pal system protein TolB</fullName>
    </recommendedName>
</protein>
<gene>
    <name evidence="5 7" type="primary">tolB</name>
    <name evidence="7" type="ORF">Q9L42_019570</name>
</gene>
<evidence type="ECO:0000256" key="2">
    <source>
        <dbReference type="ARBA" id="ARBA00009820"/>
    </source>
</evidence>
<dbReference type="InterPro" id="IPR011042">
    <property type="entry name" value="6-blade_b-propeller_TolB-like"/>
</dbReference>
<proteinExistence type="inferred from homology"/>
<keyword evidence="3 5" id="KW-0732">Signal</keyword>
<keyword evidence="8" id="KW-1185">Reference proteome</keyword>
<reference evidence="7 8" key="1">
    <citation type="journal article" date="2024" name="Microbiology">
        <title>Methylomarinum rosea sp. nov., a novel halophilic methanotrophic bacterium from the hypersaline Lake Elton.</title>
        <authorList>
            <person name="Suleimanov R.Z."/>
            <person name="Oshkin I.Y."/>
            <person name="Danilova O.V."/>
            <person name="Suzina N.E."/>
            <person name="Dedysh S.N."/>
        </authorList>
    </citation>
    <scope>NUCLEOTIDE SEQUENCE [LARGE SCALE GENOMIC DNA]</scope>
    <source>
        <strain evidence="7 8">Ch1-1</strain>
    </source>
</reference>
<dbReference type="InterPro" id="IPR014167">
    <property type="entry name" value="Tol-Pal_TolB"/>
</dbReference>
<dbReference type="GO" id="GO:0051301">
    <property type="term" value="P:cell division"/>
    <property type="evidence" value="ECO:0007669"/>
    <property type="project" value="UniProtKB-UniRule"/>
</dbReference>
<dbReference type="PANTHER" id="PTHR36842">
    <property type="entry name" value="PROTEIN TOLB HOMOLOG"/>
    <property type="match status" value="1"/>
</dbReference>